<proteinExistence type="predicted"/>
<keyword evidence="1" id="KW-0732">Signal</keyword>
<evidence type="ECO:0000313" key="2">
    <source>
        <dbReference type="EMBL" id="XDQ06859.1"/>
    </source>
</evidence>
<evidence type="ECO:0008006" key="3">
    <source>
        <dbReference type="Google" id="ProtNLM"/>
    </source>
</evidence>
<protein>
    <recommendedName>
        <fullName evidence="3">Lipoprotein</fullName>
    </recommendedName>
</protein>
<dbReference type="PROSITE" id="PS51257">
    <property type="entry name" value="PROKAR_LIPOPROTEIN"/>
    <property type="match status" value="1"/>
</dbReference>
<sequence length="198" mass="21114">MHRPGIQMLVRAAAVVSVVIAAAACGGHQDSATTAPSASASPDTSVYTAELEKSDLPWSGSPSPYNAVVNLGDGRRVALHYLRGKGLVEQHYSPRAKAWTAPKVIYRTKTDACQGIHLRTKNGTVAAIADFGSYCYDGEPPTESLAVVGTGSLTEWSVNVTKDFDGWEQATVSDDGQRVVFGRGTTLRWSRADGFGRQ</sequence>
<accession>A0AB39MPE4</accession>
<name>A0AB39MPE4_9ACTN</name>
<feature type="signal peptide" evidence="1">
    <location>
        <begin position="1"/>
        <end position="23"/>
    </location>
</feature>
<feature type="chain" id="PRO_5044340075" description="Lipoprotein" evidence="1">
    <location>
        <begin position="24"/>
        <end position="198"/>
    </location>
</feature>
<dbReference type="EMBL" id="CP163431">
    <property type="protein sequence ID" value="XDQ06859.1"/>
    <property type="molecule type" value="Genomic_DNA"/>
</dbReference>
<dbReference type="RefSeq" id="WP_369191712.1">
    <property type="nucleotide sequence ID" value="NZ_CP163431.1"/>
</dbReference>
<evidence type="ECO:0000256" key="1">
    <source>
        <dbReference type="SAM" id="SignalP"/>
    </source>
</evidence>
<gene>
    <name evidence="2" type="ORF">AB5J58_44720</name>
</gene>
<reference evidence="2" key="1">
    <citation type="submission" date="2024-07" db="EMBL/GenBank/DDBJ databases">
        <authorList>
            <person name="Yu S.T."/>
        </authorList>
    </citation>
    <scope>NUCLEOTIDE SEQUENCE</scope>
    <source>
        <strain evidence="2">R08</strain>
    </source>
</reference>
<dbReference type="AlphaFoldDB" id="A0AB39MPE4"/>
<organism evidence="2">
    <name type="scientific">Streptomyces sp. R08</name>
    <dbReference type="NCBI Taxonomy" id="3238624"/>
    <lineage>
        <taxon>Bacteria</taxon>
        <taxon>Bacillati</taxon>
        <taxon>Actinomycetota</taxon>
        <taxon>Actinomycetes</taxon>
        <taxon>Kitasatosporales</taxon>
        <taxon>Streptomycetaceae</taxon>
        <taxon>Streptomyces</taxon>
    </lineage>
</organism>